<evidence type="ECO:0000256" key="4">
    <source>
        <dbReference type="ARBA" id="ARBA00022842"/>
    </source>
</evidence>
<feature type="binding site" evidence="6">
    <location>
        <position position="34"/>
    </location>
    <ligand>
        <name>Mg(2+)</name>
        <dbReference type="ChEBI" id="CHEBI:18420"/>
    </ligand>
</feature>
<dbReference type="GO" id="GO:0008253">
    <property type="term" value="F:5'-nucleotidase activity"/>
    <property type="evidence" value="ECO:0007669"/>
    <property type="project" value="TreeGrafter"/>
</dbReference>
<evidence type="ECO:0008006" key="9">
    <source>
        <dbReference type="Google" id="ProtNLM"/>
    </source>
</evidence>
<evidence type="ECO:0000256" key="3">
    <source>
        <dbReference type="ARBA" id="ARBA00022801"/>
    </source>
</evidence>
<feature type="non-terminal residue" evidence="7">
    <location>
        <position position="1"/>
    </location>
</feature>
<dbReference type="OMA" id="WDYTDAV"/>
<dbReference type="GeneID" id="5004486"/>
<dbReference type="InterPro" id="IPR036412">
    <property type="entry name" value="HAD-like_sf"/>
</dbReference>
<protein>
    <recommendedName>
        <fullName evidence="9">5'-nucleotidase</fullName>
    </recommendedName>
</protein>
<keyword evidence="2 6" id="KW-0479">Metal-binding</keyword>
<evidence type="ECO:0000256" key="6">
    <source>
        <dbReference type="PIRSR" id="PIRSR017434-2"/>
    </source>
</evidence>
<dbReference type="PANTHER" id="PTHR12103:SF15">
    <property type="entry name" value="CYTOSOLIC PURINE 5'-NUCLEOTIDASE"/>
    <property type="match status" value="1"/>
</dbReference>
<feature type="non-terminal residue" evidence="7">
    <location>
        <position position="508"/>
    </location>
</feature>
<dbReference type="PIRSF" id="PIRSF017434">
    <property type="entry name" value="Purine_5'-nucleotidase"/>
    <property type="match status" value="1"/>
</dbReference>
<accession>A4S533</accession>
<feature type="active site" description="Nucleophile" evidence="5">
    <location>
        <position position="34"/>
    </location>
</feature>
<dbReference type="Gramene" id="ABO98666">
    <property type="protein sequence ID" value="ABO98666"/>
    <property type="gene ID" value="OSTLU_1996"/>
</dbReference>
<dbReference type="RefSeq" id="XP_001420373.1">
    <property type="nucleotide sequence ID" value="XM_001420336.1"/>
</dbReference>
<dbReference type="AlphaFoldDB" id="A4S533"/>
<evidence type="ECO:0000313" key="8">
    <source>
        <dbReference type="Proteomes" id="UP000001568"/>
    </source>
</evidence>
<dbReference type="SUPFAM" id="SSF56784">
    <property type="entry name" value="HAD-like"/>
    <property type="match status" value="1"/>
</dbReference>
<keyword evidence="3" id="KW-0378">Hydrolase</keyword>
<name>A4S533_OSTLU</name>
<feature type="binding site" evidence="6">
    <location>
        <position position="352"/>
    </location>
    <ligand>
        <name>Mg(2+)</name>
        <dbReference type="ChEBI" id="CHEBI:18420"/>
    </ligand>
</feature>
<dbReference type="Proteomes" id="UP000001568">
    <property type="component" value="Chromosome 11"/>
</dbReference>
<dbReference type="InterPro" id="IPR023214">
    <property type="entry name" value="HAD_sf"/>
</dbReference>
<dbReference type="Pfam" id="PF05761">
    <property type="entry name" value="5_nucleotid"/>
    <property type="match status" value="1"/>
</dbReference>
<gene>
    <name evidence="7" type="ORF">OSTLU_1996</name>
</gene>
<evidence type="ECO:0000256" key="1">
    <source>
        <dbReference type="ARBA" id="ARBA00009589"/>
    </source>
</evidence>
<feature type="active site" description="Proton donor" evidence="5">
    <location>
        <position position="36"/>
    </location>
</feature>
<dbReference type="GO" id="GO:0046872">
    <property type="term" value="F:metal ion binding"/>
    <property type="evidence" value="ECO:0007669"/>
    <property type="project" value="UniProtKB-KW"/>
</dbReference>
<dbReference type="HOGENOM" id="CLU_017845_4_1_1"/>
<dbReference type="EMBL" id="CP000591">
    <property type="protein sequence ID" value="ABO98666.1"/>
    <property type="molecule type" value="Genomic_DNA"/>
</dbReference>
<comment type="cofactor">
    <cofactor evidence="6">
        <name>Mg(2+)</name>
        <dbReference type="ChEBI" id="CHEBI:18420"/>
    </cofactor>
    <text evidence="6">Binds 1 Mg(2+) ion per subunit.</text>
</comment>
<dbReference type="PANTHER" id="PTHR12103">
    <property type="entry name" value="5'-NUCLEOTIDASE DOMAIN-CONTAINING"/>
    <property type="match status" value="1"/>
</dbReference>
<dbReference type="OrthoDB" id="10252832at2759"/>
<reference evidence="7 8" key="1">
    <citation type="journal article" date="2007" name="Proc. Natl. Acad. Sci. U.S.A.">
        <title>The tiny eukaryote Ostreococcus provides genomic insights into the paradox of plankton speciation.</title>
        <authorList>
            <person name="Palenik B."/>
            <person name="Grimwood J."/>
            <person name="Aerts A."/>
            <person name="Rouze P."/>
            <person name="Salamov A."/>
            <person name="Putnam N."/>
            <person name="Dupont C."/>
            <person name="Jorgensen R."/>
            <person name="Derelle E."/>
            <person name="Rombauts S."/>
            <person name="Zhou K."/>
            <person name="Otillar R."/>
            <person name="Merchant S.S."/>
            <person name="Podell S."/>
            <person name="Gaasterland T."/>
            <person name="Napoli C."/>
            <person name="Gendler K."/>
            <person name="Manuell A."/>
            <person name="Tai V."/>
            <person name="Vallon O."/>
            <person name="Piganeau G."/>
            <person name="Jancek S."/>
            <person name="Heijde M."/>
            <person name="Jabbari K."/>
            <person name="Bowler C."/>
            <person name="Lohr M."/>
            <person name="Robbens S."/>
            <person name="Werner G."/>
            <person name="Dubchak I."/>
            <person name="Pazour G.J."/>
            <person name="Ren Q."/>
            <person name="Paulsen I."/>
            <person name="Delwiche C."/>
            <person name="Schmutz J."/>
            <person name="Rokhsar D."/>
            <person name="Van de Peer Y."/>
            <person name="Moreau H."/>
            <person name="Grigoriev I.V."/>
        </authorList>
    </citation>
    <scope>NUCLEOTIDE SEQUENCE [LARGE SCALE GENOMIC DNA]</scope>
    <source>
        <strain evidence="7 8">CCE9901</strain>
    </source>
</reference>
<evidence type="ECO:0000256" key="5">
    <source>
        <dbReference type="PIRSR" id="PIRSR017434-1"/>
    </source>
</evidence>
<dbReference type="eggNOG" id="KOG2469">
    <property type="taxonomic scope" value="Eukaryota"/>
</dbReference>
<keyword evidence="4 6" id="KW-0460">Magnesium</keyword>
<feature type="binding site" evidence="6">
    <location>
        <position position="36"/>
    </location>
    <ligand>
        <name>GMP</name>
        <dbReference type="ChEBI" id="CHEBI:58115"/>
    </ligand>
</feature>
<dbReference type="KEGG" id="olu:OSTLU_1996"/>
<sequence length="508" mass="57849">WSTTNEAERAERAATKVFCNRSLNMKRINAIGFDMDYTLAMYKPETFEMMSYSETKKKLVESYNYPRALLESFEFDPDYMVRGLVVDKKRGNVLKMDRHNYVKVAYHGFTALDTDERLATYCETSKRQSFDGPEFSALDTLFSMGEAYLFSQLVEAKDSGKHGEFFERKTFMQMYDEIRAAVDLCHRDGSLKHAVAENPSKYITKDADLVPLLKALRASGKQVFLLTNSLWDYTNVVMNYLIDDNVGDQKKLEWLNLFDVVVTGSAKPGFFANDSATIFEVDTATGLLHNTDNGAPLTPIGSVSDSTHKRALASGLRATGKGPARVYQGGSYTHLHAMLGIEIGSRLLYVGDHIYGDILRAKKEIDWRTMLVVPELAHEIDCLERMKEKPHALRRLRTLRDSLDDQVARHAWLAANAADPKANEEELERARQLSATARTAHREGMREYHKSFHYVWGQLMKAGSQNSRFAFQVERYACLYTSHVRNLWGYSPEKVFRAPADFSPHDLD</sequence>
<dbReference type="NCBIfam" id="TIGR02244">
    <property type="entry name" value="HAD-IG-Ncltidse"/>
    <property type="match status" value="1"/>
</dbReference>
<proteinExistence type="inferred from homology"/>
<organism evidence="7 8">
    <name type="scientific">Ostreococcus lucimarinus (strain CCE9901)</name>
    <dbReference type="NCBI Taxonomy" id="436017"/>
    <lineage>
        <taxon>Eukaryota</taxon>
        <taxon>Viridiplantae</taxon>
        <taxon>Chlorophyta</taxon>
        <taxon>Mamiellophyceae</taxon>
        <taxon>Mamiellales</taxon>
        <taxon>Bathycoccaceae</taxon>
        <taxon>Ostreococcus</taxon>
    </lineage>
</organism>
<keyword evidence="8" id="KW-1185">Reference proteome</keyword>
<evidence type="ECO:0000256" key="2">
    <source>
        <dbReference type="ARBA" id="ARBA00022723"/>
    </source>
</evidence>
<comment type="similarity">
    <text evidence="1">Belongs to the 5'(3')-deoxyribonucleotidase family.</text>
</comment>
<dbReference type="InterPro" id="IPR008380">
    <property type="entry name" value="HAD-SF_hydro_IG_5-nucl"/>
</dbReference>
<dbReference type="InterPro" id="IPR016695">
    <property type="entry name" value="Pur_nucleotidase"/>
</dbReference>
<dbReference type="Gene3D" id="3.40.50.1000">
    <property type="entry name" value="HAD superfamily/HAD-like"/>
    <property type="match status" value="2"/>
</dbReference>
<evidence type="ECO:0000313" key="7">
    <source>
        <dbReference type="EMBL" id="ABO98666.1"/>
    </source>
</evidence>